<dbReference type="Proteomes" id="UP000037269">
    <property type="component" value="Unassembled WGS sequence"/>
</dbReference>
<dbReference type="Gene3D" id="2.60.200.20">
    <property type="match status" value="1"/>
</dbReference>
<dbReference type="EMBL" id="LGUG01000004">
    <property type="protein sequence ID" value="KON95304.1"/>
    <property type="molecule type" value="Genomic_DNA"/>
</dbReference>
<evidence type="ECO:0000313" key="3">
    <source>
        <dbReference type="EMBL" id="KON95304.1"/>
    </source>
</evidence>
<dbReference type="OrthoDB" id="2473431at2"/>
<organism evidence="3 4">
    <name type="scientific">Aneurinibacillus migulanus</name>
    <name type="common">Bacillus migulanus</name>
    <dbReference type="NCBI Taxonomy" id="47500"/>
    <lineage>
        <taxon>Bacteria</taxon>
        <taxon>Bacillati</taxon>
        <taxon>Bacillota</taxon>
        <taxon>Bacilli</taxon>
        <taxon>Bacillales</taxon>
        <taxon>Paenibacillaceae</taxon>
        <taxon>Aneurinibacillus group</taxon>
        <taxon>Aneurinibacillus</taxon>
    </lineage>
</organism>
<dbReference type="AlphaFoldDB" id="A0A0M0GZR1"/>
<evidence type="ECO:0000259" key="2">
    <source>
        <dbReference type="PROSITE" id="PS50006"/>
    </source>
</evidence>
<dbReference type="SUPFAM" id="SSF49879">
    <property type="entry name" value="SMAD/FHA domain"/>
    <property type="match status" value="1"/>
</dbReference>
<feature type="domain" description="FHA" evidence="2">
    <location>
        <begin position="108"/>
        <end position="164"/>
    </location>
</feature>
<name>A0A0M0GZR1_ANEMI</name>
<dbReference type="SMART" id="SM00240">
    <property type="entry name" value="FHA"/>
    <property type="match status" value="1"/>
</dbReference>
<reference evidence="3 4" key="1">
    <citation type="submission" date="2015-07" db="EMBL/GenBank/DDBJ databases">
        <title>Fjat-14205 dsm 2895.</title>
        <authorList>
            <person name="Liu B."/>
            <person name="Wang J."/>
            <person name="Zhu Y."/>
            <person name="Liu G."/>
            <person name="Chen Q."/>
            <person name="Chen Z."/>
            <person name="Lan J."/>
            <person name="Che J."/>
            <person name="Ge C."/>
            <person name="Shi H."/>
            <person name="Pan Z."/>
            <person name="Liu X."/>
        </authorList>
    </citation>
    <scope>NUCLEOTIDE SEQUENCE [LARGE SCALE GENOMIC DNA]</scope>
    <source>
        <strain evidence="3 4">DSM 2895</strain>
    </source>
</reference>
<dbReference type="InterPro" id="IPR008984">
    <property type="entry name" value="SMAD_FHA_dom_sf"/>
</dbReference>
<gene>
    <name evidence="3" type="ORF">AF333_07225</name>
</gene>
<keyword evidence="1" id="KW-0472">Membrane</keyword>
<sequence length="194" mass="22016">MDVRDGFFKRYISNLDNDEKSFWIKSIDILLIIVAVTALIYVYWFNTNNSLKIGFGFLIAVVAVGYVVKKYRISTDNIETETEITKLILLDEKGESIKEWYIQGKTSLLIGKSSNHSEVDIDLSDAEYASLISKQHAVLNYADGNWYIEDIDSKNGTGVKEAYKNAKSRLETQAPYRISMGDVIYIANTKILCT</sequence>
<feature type="transmembrane region" description="Helical" evidence="1">
    <location>
        <begin position="21"/>
        <end position="44"/>
    </location>
</feature>
<keyword evidence="1" id="KW-0812">Transmembrane</keyword>
<dbReference type="Pfam" id="PF00498">
    <property type="entry name" value="FHA"/>
    <property type="match status" value="1"/>
</dbReference>
<evidence type="ECO:0000313" key="4">
    <source>
        <dbReference type="Proteomes" id="UP000037269"/>
    </source>
</evidence>
<keyword evidence="4" id="KW-1185">Reference proteome</keyword>
<dbReference type="PROSITE" id="PS50006">
    <property type="entry name" value="FHA_DOMAIN"/>
    <property type="match status" value="1"/>
</dbReference>
<dbReference type="STRING" id="47500.AF333_07225"/>
<dbReference type="PATRIC" id="fig|47500.9.peg.2624"/>
<accession>A0A0M0GZR1</accession>
<keyword evidence="1" id="KW-1133">Transmembrane helix</keyword>
<protein>
    <recommendedName>
        <fullName evidence="2">FHA domain-containing protein</fullName>
    </recommendedName>
</protein>
<dbReference type="InterPro" id="IPR000253">
    <property type="entry name" value="FHA_dom"/>
</dbReference>
<evidence type="ECO:0000256" key="1">
    <source>
        <dbReference type="SAM" id="Phobius"/>
    </source>
</evidence>
<feature type="transmembrane region" description="Helical" evidence="1">
    <location>
        <begin position="50"/>
        <end position="68"/>
    </location>
</feature>
<proteinExistence type="predicted"/>
<comment type="caution">
    <text evidence="3">The sequence shown here is derived from an EMBL/GenBank/DDBJ whole genome shotgun (WGS) entry which is preliminary data.</text>
</comment>